<sequence length="330" mass="36217">MGYSTSYDVGGMRTWHPGGSVRHTWDSHSWAAACPVDGDIADHALESGEYQVAWTLRVHASQEANAQVALANEGYSVPHSSTLELFREGSYDCMQMMSYDSAVPLTCDPGALFGTEIDLEAGTVTFPYRASAYERDVDATFVSQPQTMTLEGDTGMDWWTQFEESHPPYEPGTPLACGDQIRASSDGVMLAWDVTWDQLVSGSVVAGSAWRWMPDWSTVSVSFPESTRIWLLTSEDVFYEMEDGSQVGTSVDTIAGWVDVDLPAQIEMVRYDGPTELDIALGAVEWCGGSPPARERPPYGVIVDPHQESDGSGTAREVVEAMQVWSDQPW</sequence>
<dbReference type="EMBL" id="BONR01000001">
    <property type="protein sequence ID" value="GIG53839.1"/>
    <property type="molecule type" value="Genomic_DNA"/>
</dbReference>
<accession>A0A919Q0M9</accession>
<gene>
    <name evidence="1" type="ORF">Dac01nite_05910</name>
</gene>
<proteinExistence type="predicted"/>
<reference evidence="1" key="1">
    <citation type="submission" date="2021-01" db="EMBL/GenBank/DDBJ databases">
        <title>Whole genome shotgun sequence of Demequina activiva NBRC 110675.</title>
        <authorList>
            <person name="Komaki H."/>
            <person name="Tamura T."/>
        </authorList>
    </citation>
    <scope>NUCLEOTIDE SEQUENCE</scope>
    <source>
        <strain evidence="1">NBRC 110675</strain>
    </source>
</reference>
<dbReference type="AlphaFoldDB" id="A0A919Q0M9"/>
<evidence type="ECO:0000313" key="2">
    <source>
        <dbReference type="Proteomes" id="UP000652354"/>
    </source>
</evidence>
<comment type="caution">
    <text evidence="1">The sequence shown here is derived from an EMBL/GenBank/DDBJ whole genome shotgun (WGS) entry which is preliminary data.</text>
</comment>
<organism evidence="1 2">
    <name type="scientific">Demequina activiva</name>
    <dbReference type="NCBI Taxonomy" id="1582364"/>
    <lineage>
        <taxon>Bacteria</taxon>
        <taxon>Bacillati</taxon>
        <taxon>Actinomycetota</taxon>
        <taxon>Actinomycetes</taxon>
        <taxon>Micrococcales</taxon>
        <taxon>Demequinaceae</taxon>
        <taxon>Demequina</taxon>
    </lineage>
</organism>
<evidence type="ECO:0000313" key="1">
    <source>
        <dbReference type="EMBL" id="GIG53839.1"/>
    </source>
</evidence>
<name>A0A919Q0M9_9MICO</name>
<protein>
    <submittedName>
        <fullName evidence="1">Uncharacterized protein</fullName>
    </submittedName>
</protein>
<dbReference type="Proteomes" id="UP000652354">
    <property type="component" value="Unassembled WGS sequence"/>
</dbReference>
<keyword evidence="2" id="KW-1185">Reference proteome</keyword>